<proteinExistence type="predicted"/>
<comment type="caution">
    <text evidence="1">The sequence shown here is derived from an EMBL/GenBank/DDBJ whole genome shotgun (WGS) entry which is preliminary data.</text>
</comment>
<dbReference type="EMBL" id="VSSQ01030730">
    <property type="protein sequence ID" value="MPM81368.1"/>
    <property type="molecule type" value="Genomic_DNA"/>
</dbReference>
<protein>
    <submittedName>
        <fullName evidence="1">Uncharacterized protein</fullName>
    </submittedName>
</protein>
<accession>A0A645CWY8</accession>
<dbReference type="AlphaFoldDB" id="A0A645CWY8"/>
<reference evidence="1" key="1">
    <citation type="submission" date="2019-08" db="EMBL/GenBank/DDBJ databases">
        <authorList>
            <person name="Kucharzyk K."/>
            <person name="Murdoch R.W."/>
            <person name="Higgins S."/>
            <person name="Loffler F."/>
        </authorList>
    </citation>
    <scope>NUCLEOTIDE SEQUENCE</scope>
</reference>
<sequence>MSFLIAKRTRPPLNALDGFSESGVNGSKPLTHFCLHNYGKILIAEQFSETNIRAYAAGYVLKSQHNNKAKQGEMMIFIVRIT</sequence>
<gene>
    <name evidence="1" type="ORF">SDC9_128421</name>
</gene>
<organism evidence="1">
    <name type="scientific">bioreactor metagenome</name>
    <dbReference type="NCBI Taxonomy" id="1076179"/>
    <lineage>
        <taxon>unclassified sequences</taxon>
        <taxon>metagenomes</taxon>
        <taxon>ecological metagenomes</taxon>
    </lineage>
</organism>
<name>A0A645CWY8_9ZZZZ</name>
<evidence type="ECO:0000313" key="1">
    <source>
        <dbReference type="EMBL" id="MPM81368.1"/>
    </source>
</evidence>